<dbReference type="GO" id="GO:0005886">
    <property type="term" value="C:plasma membrane"/>
    <property type="evidence" value="ECO:0007669"/>
    <property type="project" value="TreeGrafter"/>
</dbReference>
<dbReference type="InterPro" id="IPR004338">
    <property type="entry name" value="NqrB/RnfD"/>
</dbReference>
<keyword evidence="2" id="KW-0597">Phosphoprotein</keyword>
<dbReference type="Pfam" id="PF03116">
    <property type="entry name" value="NQR2_RnfD_RnfE"/>
    <property type="match status" value="2"/>
</dbReference>
<comment type="caution">
    <text evidence="10">The sequence shown here is derived from an EMBL/GenBank/DDBJ whole genome shotgun (WGS) entry which is preliminary data.</text>
</comment>
<dbReference type="EMBL" id="PXYW01000028">
    <property type="protein sequence ID" value="PSR33061.1"/>
    <property type="molecule type" value="Genomic_DNA"/>
</dbReference>
<evidence type="ECO:0000313" key="11">
    <source>
        <dbReference type="Proteomes" id="UP000242972"/>
    </source>
</evidence>
<evidence type="ECO:0000256" key="6">
    <source>
        <dbReference type="ARBA" id="ARBA00022967"/>
    </source>
</evidence>
<feature type="transmembrane region" description="Helical" evidence="9">
    <location>
        <begin position="78"/>
        <end position="104"/>
    </location>
</feature>
<reference evidence="10 11" key="1">
    <citation type="journal article" date="2014" name="BMC Genomics">
        <title>Comparison of environmental and isolate Sulfobacillus genomes reveals diverse carbon, sulfur, nitrogen, and hydrogen metabolisms.</title>
        <authorList>
            <person name="Justice N.B."/>
            <person name="Norman A."/>
            <person name="Brown C.T."/>
            <person name="Singh A."/>
            <person name="Thomas B.C."/>
            <person name="Banfield J.F."/>
        </authorList>
    </citation>
    <scope>NUCLEOTIDE SEQUENCE [LARGE SCALE GENOMIC DNA]</scope>
    <source>
        <strain evidence="10">AMDSBA4</strain>
    </source>
</reference>
<keyword evidence="6" id="KW-1278">Translocase</keyword>
<evidence type="ECO:0000256" key="1">
    <source>
        <dbReference type="ARBA" id="ARBA00022448"/>
    </source>
</evidence>
<evidence type="ECO:0000256" key="8">
    <source>
        <dbReference type="ARBA" id="ARBA00023136"/>
    </source>
</evidence>
<keyword evidence="5 9" id="KW-0812">Transmembrane</keyword>
<dbReference type="PANTHER" id="PTHR30578">
    <property type="entry name" value="ELECTRON TRANSPORT COMPLEX PROTEIN RNFD"/>
    <property type="match status" value="1"/>
</dbReference>
<feature type="transmembrane region" description="Helical" evidence="9">
    <location>
        <begin position="45"/>
        <end position="66"/>
    </location>
</feature>
<accession>A0A2T2XEX4</accession>
<evidence type="ECO:0000256" key="2">
    <source>
        <dbReference type="ARBA" id="ARBA00022553"/>
    </source>
</evidence>
<evidence type="ECO:0000256" key="4">
    <source>
        <dbReference type="ARBA" id="ARBA00022643"/>
    </source>
</evidence>
<dbReference type="AlphaFoldDB" id="A0A2T2XEX4"/>
<feature type="transmembrane region" description="Helical" evidence="9">
    <location>
        <begin position="199"/>
        <end position="217"/>
    </location>
</feature>
<feature type="transmembrane region" description="Helical" evidence="9">
    <location>
        <begin position="169"/>
        <end position="187"/>
    </location>
</feature>
<name>A0A2T2XEX4_9FIRM</name>
<proteinExistence type="predicted"/>
<feature type="transmembrane region" description="Helical" evidence="9">
    <location>
        <begin position="138"/>
        <end position="162"/>
    </location>
</feature>
<keyword evidence="1" id="KW-0813">Transport</keyword>
<keyword evidence="8 9" id="KW-0472">Membrane</keyword>
<dbReference type="GO" id="GO:0055085">
    <property type="term" value="P:transmembrane transport"/>
    <property type="evidence" value="ECO:0007669"/>
    <property type="project" value="InterPro"/>
</dbReference>
<evidence type="ECO:0000256" key="3">
    <source>
        <dbReference type="ARBA" id="ARBA00022630"/>
    </source>
</evidence>
<keyword evidence="3" id="KW-0285">Flavoprotein</keyword>
<feature type="transmembrane region" description="Helical" evidence="9">
    <location>
        <begin position="116"/>
        <end position="132"/>
    </location>
</feature>
<sequence>MNRHSYPKPIKFFIRFVKTPKGVVLTGLAVLTLVASLFPQGKIGLWHAVVADLTAVSIDALVALVLRRRVTFSTGGLITGLIVADVLSSLTPLYLVILTTVVALMSKHVIRRGRKPIFNPAAVGLVFALSLFSSGQSWWAALTLLPIWYLAFLLAIGVYVALRVKKYPQVLAFLGTYFALLLAMALLHLGLRSDTPGDALRVPFINAALFLGFFMLTDPPTSPAITRDQVLFGVIVGGIAVILFALFGGLAYLLIALLLGNLWSASLAWMRRAVFTRPVATSPGTQRPR</sequence>
<feature type="transmembrane region" description="Helical" evidence="9">
    <location>
        <begin position="20"/>
        <end position="38"/>
    </location>
</feature>
<evidence type="ECO:0000256" key="5">
    <source>
        <dbReference type="ARBA" id="ARBA00022692"/>
    </source>
</evidence>
<feature type="transmembrane region" description="Helical" evidence="9">
    <location>
        <begin position="229"/>
        <end position="247"/>
    </location>
</feature>
<evidence type="ECO:0000256" key="7">
    <source>
        <dbReference type="ARBA" id="ARBA00022989"/>
    </source>
</evidence>
<evidence type="ECO:0000313" key="10">
    <source>
        <dbReference type="EMBL" id="PSR33061.1"/>
    </source>
</evidence>
<organism evidence="10 11">
    <name type="scientific">Sulfobacillus benefaciens</name>
    <dbReference type="NCBI Taxonomy" id="453960"/>
    <lineage>
        <taxon>Bacteria</taxon>
        <taxon>Bacillati</taxon>
        <taxon>Bacillota</taxon>
        <taxon>Clostridia</taxon>
        <taxon>Eubacteriales</taxon>
        <taxon>Clostridiales Family XVII. Incertae Sedis</taxon>
        <taxon>Sulfobacillus</taxon>
    </lineage>
</organism>
<dbReference type="PANTHER" id="PTHR30578:SF0">
    <property type="entry name" value="ION-TRANSLOCATING OXIDOREDUCTASE COMPLEX SUBUNIT D"/>
    <property type="match status" value="1"/>
</dbReference>
<protein>
    <submittedName>
        <fullName evidence="10">Uncharacterized protein</fullName>
    </submittedName>
</protein>
<gene>
    <name evidence="10" type="ORF">C7B46_11715</name>
</gene>
<keyword evidence="7 9" id="KW-1133">Transmembrane helix</keyword>
<keyword evidence="4" id="KW-0288">FMN</keyword>
<evidence type="ECO:0000256" key="9">
    <source>
        <dbReference type="SAM" id="Phobius"/>
    </source>
</evidence>
<dbReference type="Proteomes" id="UP000242972">
    <property type="component" value="Unassembled WGS sequence"/>
</dbReference>